<keyword evidence="3" id="KW-1185">Reference proteome</keyword>
<evidence type="ECO:0000313" key="3">
    <source>
        <dbReference type="Proteomes" id="UP001321125"/>
    </source>
</evidence>
<dbReference type="EMBL" id="JAKNQU010000002">
    <property type="protein sequence ID" value="MCZ0926512.1"/>
    <property type="molecule type" value="Genomic_DNA"/>
</dbReference>
<comment type="caution">
    <text evidence="2">The sequence shown here is derived from an EMBL/GenBank/DDBJ whole genome shotgun (WGS) entry which is preliminary data.</text>
</comment>
<dbReference type="Pfam" id="PF09397">
    <property type="entry name" value="FtsK_gamma"/>
    <property type="match status" value="1"/>
</dbReference>
<dbReference type="Gene3D" id="1.10.10.10">
    <property type="entry name" value="Winged helix-like DNA-binding domain superfamily/Winged helix DNA-binding domain"/>
    <property type="match status" value="1"/>
</dbReference>
<evidence type="ECO:0000313" key="2">
    <source>
        <dbReference type="EMBL" id="MCZ0926512.1"/>
    </source>
</evidence>
<dbReference type="InterPro" id="IPR018541">
    <property type="entry name" value="Ftsk_gamma"/>
</dbReference>
<proteinExistence type="predicted"/>
<dbReference type="SMART" id="SM00843">
    <property type="entry name" value="Ftsk_gamma"/>
    <property type="match status" value="1"/>
</dbReference>
<dbReference type="SUPFAM" id="SSF46785">
    <property type="entry name" value="Winged helix' DNA-binding domain"/>
    <property type="match status" value="1"/>
</dbReference>
<dbReference type="InterPro" id="IPR036388">
    <property type="entry name" value="WH-like_DNA-bd_sf"/>
</dbReference>
<name>A0ABT4IU43_9GAMM</name>
<sequence length="43" mass="4761">MSAIQRQFKLGYNRAAHLVEAMERNGLVSPMNSSGQRTVLKVA</sequence>
<organism evidence="2 3">
    <name type="scientific">Vreelandella janggokensis</name>
    <dbReference type="NCBI Taxonomy" id="370767"/>
    <lineage>
        <taxon>Bacteria</taxon>
        <taxon>Pseudomonadati</taxon>
        <taxon>Pseudomonadota</taxon>
        <taxon>Gammaproteobacteria</taxon>
        <taxon>Oceanospirillales</taxon>
        <taxon>Halomonadaceae</taxon>
        <taxon>Vreelandella</taxon>
    </lineage>
</organism>
<dbReference type="Proteomes" id="UP001321125">
    <property type="component" value="Unassembled WGS sequence"/>
</dbReference>
<evidence type="ECO:0000259" key="1">
    <source>
        <dbReference type="SMART" id="SM00843"/>
    </source>
</evidence>
<reference evidence="2 3" key="1">
    <citation type="submission" date="2022-02" db="EMBL/GenBank/DDBJ databases">
        <title>Study of halophilic communities from a Mexican lake.</title>
        <authorList>
            <person name="Hernandez-Soto L.M."/>
            <person name="Martinez-Abarca F."/>
            <person name="Ramirez-Saad H.C."/>
            <person name="Aguirre-Garrido J.F."/>
        </authorList>
    </citation>
    <scope>NUCLEOTIDE SEQUENCE [LARGE SCALE GENOMIC DNA]</scope>
    <source>
        <strain evidence="2 3">Hjan13</strain>
    </source>
</reference>
<accession>A0ABT4IU43</accession>
<dbReference type="InterPro" id="IPR036390">
    <property type="entry name" value="WH_DNA-bd_sf"/>
</dbReference>
<protein>
    <recommendedName>
        <fullName evidence="1">FtsK gamma domain-containing protein</fullName>
    </recommendedName>
</protein>
<feature type="domain" description="FtsK gamma" evidence="1">
    <location>
        <begin position="2"/>
        <end position="43"/>
    </location>
</feature>
<gene>
    <name evidence="2" type="ORF">L0635_05370</name>
</gene>